<name>A0ABT1JLY5_ACTCY</name>
<reference evidence="1 2" key="1">
    <citation type="submission" date="2022-06" db="EMBL/GenBank/DDBJ databases">
        <title>Genomic Encyclopedia of Type Strains, Phase I: the one thousand microbial genomes (KMG-I) project.</title>
        <authorList>
            <person name="Kyrpides N."/>
        </authorList>
    </citation>
    <scope>NUCLEOTIDE SEQUENCE [LARGE SCALE GENOMIC DNA]</scope>
    <source>
        <strain evidence="1 2">DSM 43889</strain>
    </source>
</reference>
<proteinExistence type="predicted"/>
<dbReference type="EMBL" id="AUBJ02000001">
    <property type="protein sequence ID" value="MCP2333525.1"/>
    <property type="molecule type" value="Genomic_DNA"/>
</dbReference>
<sequence>MLVVAASVASLSAMDGVATASGMAVGAGPGAPRVLPVRTELAALLPWGGLRRGSTVAVRGSTALLLSLLAEATTAGSWAAVVGMPAVGVLAAAEAGVAVRRMPLVPDPGPDLPGVVGALLDGIELVVVAGFAGVGETRLRRLSARARQRSAVLLPVVGREPWPGADLELSCAEATWQGPGRGDGRLLERTVSVRARGRGAAARPRRVRLTLPAGSSTPEDAAGRNADVPGVSRVLAGSEDAELLLAGGGQWAGGQARVVGPGTGLTGV</sequence>
<dbReference type="Proteomes" id="UP000791080">
    <property type="component" value="Unassembled WGS sequence"/>
</dbReference>
<evidence type="ECO:0000313" key="2">
    <source>
        <dbReference type="Proteomes" id="UP000791080"/>
    </source>
</evidence>
<keyword evidence="2" id="KW-1185">Reference proteome</keyword>
<protein>
    <submittedName>
        <fullName evidence="1">Uncharacterized protein</fullName>
    </submittedName>
</protein>
<evidence type="ECO:0000313" key="1">
    <source>
        <dbReference type="EMBL" id="MCP2333525.1"/>
    </source>
</evidence>
<accession>A0ABT1JLY5</accession>
<gene>
    <name evidence="1" type="ORF">G443_003795</name>
</gene>
<comment type="caution">
    <text evidence="1">The sequence shown here is derived from an EMBL/GenBank/DDBJ whole genome shotgun (WGS) entry which is preliminary data.</text>
</comment>
<organism evidence="1 2">
    <name type="scientific">Actinoalloteichus caeruleus DSM 43889</name>
    <dbReference type="NCBI Taxonomy" id="1120930"/>
    <lineage>
        <taxon>Bacteria</taxon>
        <taxon>Bacillati</taxon>
        <taxon>Actinomycetota</taxon>
        <taxon>Actinomycetes</taxon>
        <taxon>Pseudonocardiales</taxon>
        <taxon>Pseudonocardiaceae</taxon>
        <taxon>Actinoalloteichus</taxon>
        <taxon>Actinoalloteichus cyanogriseus</taxon>
    </lineage>
</organism>
<dbReference type="RefSeq" id="WP_245588859.1">
    <property type="nucleotide sequence ID" value="NZ_AUBJ02000001.1"/>
</dbReference>